<evidence type="ECO:0000256" key="2">
    <source>
        <dbReference type="ARBA" id="ARBA00022833"/>
    </source>
</evidence>
<feature type="region of interest" description="Disordered" evidence="3">
    <location>
        <begin position="27"/>
        <end position="49"/>
    </location>
</feature>
<gene>
    <name evidence="6" type="ORF">GGI59_003307</name>
</gene>
<dbReference type="InterPro" id="IPR012674">
    <property type="entry name" value="Calycin"/>
</dbReference>
<keyword evidence="7" id="KW-1185">Reference proteome</keyword>
<dbReference type="EMBL" id="JACHBC010000006">
    <property type="protein sequence ID" value="MBB5561631.1"/>
    <property type="molecule type" value="Genomic_DNA"/>
</dbReference>
<dbReference type="Gene3D" id="2.40.128.20">
    <property type="match status" value="1"/>
</dbReference>
<evidence type="ECO:0000256" key="1">
    <source>
        <dbReference type="ARBA" id="ARBA00022729"/>
    </source>
</evidence>
<dbReference type="InterPro" id="IPR015304">
    <property type="entry name" value="ZinT_dom"/>
</dbReference>
<comment type="caution">
    <text evidence="6">The sequence shown here is derived from an EMBL/GenBank/DDBJ whole genome shotgun (WGS) entry which is preliminary data.</text>
</comment>
<evidence type="ECO:0000313" key="6">
    <source>
        <dbReference type="EMBL" id="MBB5561631.1"/>
    </source>
</evidence>
<dbReference type="SUPFAM" id="SSF50814">
    <property type="entry name" value="Lipocalins"/>
    <property type="match status" value="1"/>
</dbReference>
<keyword evidence="2" id="KW-0862">Zinc</keyword>
<name>A0A7W8UP58_9HYPH</name>
<keyword evidence="1 4" id="KW-0732">Signal</keyword>
<dbReference type="Pfam" id="PF09223">
    <property type="entry name" value="ZinT"/>
    <property type="match status" value="1"/>
</dbReference>
<feature type="domain" description="ZinT" evidence="5">
    <location>
        <begin position="44"/>
        <end position="220"/>
    </location>
</feature>
<sequence>MKKAITTLSYALAVSATLTFAGTAGAQTSSGNNHGHSHSHDKKGSVHDGYFDDDQVKARELSDWEGDWQSVYPYLVNGTLDPVLADKAKHGDKSAGEYRAYYDTGYKTDVGRIVINGKKVTFFRGKDSVTGDYETDGHEILTYKKGNRGVRFIFRKSAGDDAAPRFIQFSDHIVAPEKADHYHLYWGNDRATLLNEVTNWPTYYPANLNGKQIAEEMLAH</sequence>
<dbReference type="Proteomes" id="UP000528824">
    <property type="component" value="Unassembled WGS sequence"/>
</dbReference>
<accession>A0A7W8UP58</accession>
<proteinExistence type="predicted"/>
<dbReference type="RefSeq" id="WP_183934631.1">
    <property type="nucleotide sequence ID" value="NZ_JACHBB010000006.1"/>
</dbReference>
<reference evidence="6 7" key="1">
    <citation type="submission" date="2020-08" db="EMBL/GenBank/DDBJ databases">
        <title>Genomic Encyclopedia of Type Strains, Phase IV (KMG-V): Genome sequencing to study the core and pangenomes of soil and plant-associated prokaryotes.</title>
        <authorList>
            <person name="Whitman W."/>
        </authorList>
    </citation>
    <scope>NUCLEOTIDE SEQUENCE [LARGE SCALE GENOMIC DNA]</scope>
    <source>
        <strain evidence="6 7">SEMIA 4034</strain>
    </source>
</reference>
<organism evidence="6 7">
    <name type="scientific">Rhizobium lentis</name>
    <dbReference type="NCBI Taxonomy" id="1138194"/>
    <lineage>
        <taxon>Bacteria</taxon>
        <taxon>Pseudomonadati</taxon>
        <taxon>Pseudomonadota</taxon>
        <taxon>Alphaproteobacteria</taxon>
        <taxon>Hyphomicrobiales</taxon>
        <taxon>Rhizobiaceae</taxon>
        <taxon>Rhizobium/Agrobacterium group</taxon>
        <taxon>Rhizobium</taxon>
    </lineage>
</organism>
<evidence type="ECO:0000256" key="4">
    <source>
        <dbReference type="SAM" id="SignalP"/>
    </source>
</evidence>
<evidence type="ECO:0000313" key="7">
    <source>
        <dbReference type="Proteomes" id="UP000528824"/>
    </source>
</evidence>
<feature type="chain" id="PRO_5031199882" evidence="4">
    <location>
        <begin position="27"/>
        <end position="220"/>
    </location>
</feature>
<evidence type="ECO:0000259" key="5">
    <source>
        <dbReference type="Pfam" id="PF09223"/>
    </source>
</evidence>
<dbReference type="GO" id="GO:0008270">
    <property type="term" value="F:zinc ion binding"/>
    <property type="evidence" value="ECO:0007669"/>
    <property type="project" value="InterPro"/>
</dbReference>
<evidence type="ECO:0000256" key="3">
    <source>
        <dbReference type="SAM" id="MobiDB-lite"/>
    </source>
</evidence>
<protein>
    <submittedName>
        <fullName evidence="6">Zinc transport system substrate-binding protein</fullName>
    </submittedName>
</protein>
<dbReference type="AlphaFoldDB" id="A0A7W8UP58"/>
<feature type="signal peptide" evidence="4">
    <location>
        <begin position="1"/>
        <end position="26"/>
    </location>
</feature>